<feature type="compositionally biased region" description="Basic and acidic residues" evidence="1">
    <location>
        <begin position="58"/>
        <end position="67"/>
    </location>
</feature>
<keyword evidence="3" id="KW-1185">Reference proteome</keyword>
<dbReference type="EMBL" id="UZAL01030975">
    <property type="protein sequence ID" value="VDP56371.1"/>
    <property type="molecule type" value="Genomic_DNA"/>
</dbReference>
<protein>
    <submittedName>
        <fullName evidence="2">Uncharacterized protein</fullName>
    </submittedName>
</protein>
<evidence type="ECO:0000256" key="1">
    <source>
        <dbReference type="SAM" id="MobiDB-lite"/>
    </source>
</evidence>
<reference evidence="2 3" key="1">
    <citation type="submission" date="2018-11" db="EMBL/GenBank/DDBJ databases">
        <authorList>
            <consortium name="Pathogen Informatics"/>
        </authorList>
    </citation>
    <scope>NUCLEOTIDE SEQUENCE [LARGE SCALE GENOMIC DNA]</scope>
    <source>
        <strain>Denwood</strain>
        <strain evidence="3">Zambia</strain>
    </source>
</reference>
<feature type="region of interest" description="Disordered" evidence="1">
    <location>
        <begin position="91"/>
        <end position="122"/>
    </location>
</feature>
<dbReference type="AlphaFoldDB" id="A0A183P962"/>
<proteinExistence type="predicted"/>
<evidence type="ECO:0000313" key="2">
    <source>
        <dbReference type="EMBL" id="VDP56371.1"/>
    </source>
</evidence>
<evidence type="ECO:0000313" key="3">
    <source>
        <dbReference type="Proteomes" id="UP000269396"/>
    </source>
</evidence>
<gene>
    <name evidence="2" type="ORF">SMTD_LOCUS10896</name>
</gene>
<dbReference type="Proteomes" id="UP000269396">
    <property type="component" value="Unassembled WGS sequence"/>
</dbReference>
<feature type="region of interest" description="Disordered" evidence="1">
    <location>
        <begin position="48"/>
        <end position="74"/>
    </location>
</feature>
<accession>A0A183P962</accession>
<name>A0A183P962_9TREM</name>
<sequence>MARELLWRATGKEEKRQSPQYVMRFWDTRSTIKRNGSLLIHWIRFKKGRTRRQQSIPAEREQRKPEVNKQVQRSIRTDKRECVEDLTMTAEKAAREGNMKQPYDTTKKHSGNHRKPERPMKIKEGKVITNIEEQRNRWVEHFKKLLN</sequence>
<organism evidence="2 3">
    <name type="scientific">Schistosoma mattheei</name>
    <dbReference type="NCBI Taxonomy" id="31246"/>
    <lineage>
        <taxon>Eukaryota</taxon>
        <taxon>Metazoa</taxon>
        <taxon>Spiralia</taxon>
        <taxon>Lophotrochozoa</taxon>
        <taxon>Platyhelminthes</taxon>
        <taxon>Trematoda</taxon>
        <taxon>Digenea</taxon>
        <taxon>Strigeidida</taxon>
        <taxon>Schistosomatoidea</taxon>
        <taxon>Schistosomatidae</taxon>
        <taxon>Schistosoma</taxon>
    </lineage>
</organism>